<dbReference type="InterPro" id="IPR016039">
    <property type="entry name" value="Thiolase-like"/>
</dbReference>
<keyword evidence="8" id="KW-0677">Repeat</keyword>
<dbReference type="SUPFAM" id="SSF47336">
    <property type="entry name" value="ACP-like"/>
    <property type="match status" value="2"/>
</dbReference>
<sequence length="2269" mass="249308">MLPLGRRFDMSNAVHNIYAVNRWRPIAGSPSLATDESVLVIIPVTSAAGVSPNRQRLLSWVGGQAHCSFTALDTLERMTATLADCIPGKIKSILWIGGSLDVSVHAEDQGLQYGIEEKIFFRFFKALLELKADEVRLSITVVTKNNFNVNNEGTNTAVNAGLHGLVGAAAKEYSHWTISLLDVDDAFVARATSNPSLVRSSQGIEKRKVKGQTYCCRDDQWYAEHLEVLPVENGSEPVKPIYRDNGVYLIIGGAGGLGQAWTESLLQRHDSQVIWAGRKAINDEIRHSLRAMERLGRAPLYVSVDATQPHQMEQLRHTILRQYGRLDGIIHSAIVLEDKTVANMSETTFSSALAAKVDICRNIENYFADLDLDFIAFYSSIQSFARQAGQSNYAAGCTFKDSFAHYLQAKCATTHVRTMNWGYWGTVGIVSDASYQKVLEKSGMASINPTIGMLAFEALMAGDHLQASFIAAYDPEKITLIDKVTLHQNTTEFGFVQSTTQLNNNVVEGCMMEYVYRNEHYMALREEGVFYLEDMDSYLCRIVAADLETLGVFSGTEFSVEDVLRKTDIRAVFSRWLTETLMSLVRQGYLRHDAGQFSKTAEFPESDASAAWLSWNTAKVEWLLDDNKSAQVKLVEALLIHTKEILTGKIKATDIMFPDSSMRMVEGIYKNNRVADYFNLVLSRTVVDEINTLLAADPQRKIRILEVGAGTGGTTAVLLKHLAPFHANIAEYCYTDLSKSFLFHAQREYGPGNPFLRYEIFNVEKSVDDQPLQRDYYDIAVATNVLHATSDIAASIRRVWEVLKDQGSLIVNELSRNTLFNHLTFGFLDGWWLYNDDHIRVPGSPVLEPATWHNTALQVGYGSTQFPAELAHDMGQFVMLMRAQKHAASLAPKVVESGSSHSSGNESSMLTPSNTPSAVNVAMLKAKSQAFFTDLIADVVQLPVDEIALDLSLEKLGFDSILVVTLTNKLREHFEQVSSSLLFDIDSVEGIIDYFIEQDKQALAALLGIDFSDAQPPSAAPVAVASHTQAPASAPAVTQFDVIDLGAFSLQEVDAPSASLPQVSDFQETYPEPRRSGDIAIIGLNGTYPGSRTLDEFWENLSQGRDLVTSVPKARWEQTGFNRVENPENFKGGFIDGFDQFDAEFFDFSETDALLTDPQERKFLECAFSVLEDAGYTKESLAESDMTTGVYVGAMYQEYQLHSETAKGLYEGQAISNSFASIANRVSYILNLEGPSVAIDSMCSSSLSAVHLACSALKLGEIDYAIAGGVNLTLHPNKYGVLKQGGDLSQTGKCASFSESADGYVPGEGVGAVLLKRYEDALRDGDHIYGVITGSLIVHAGKTNGYTVPSPKAHSKLISKVVQQAGIRSADISYIEAHGTGSHLGDAIEIHGLRQAFSIDQDSAQQGKFCSVGSVKSNIGHCESAAGMAGLTKILLQLKYQQIVPSLHSKKINKNLQIEKTSFSIPQLLSHWRLPNKKVKKRIAGLSSFGAGGANAHFIIEEHEEVSNQVNYTMDYPELIVLSAKSKEALHQRAAQLLGYIHYNAQQNTSLNNQPRYWLGNIAYTLQTGRTQMPYRLSFLADSIEHLEDNLDAFLNDKKGKSPLHVCYASEMDATAKLLYEDNSLELILSEWLKQGKYQNIVALWAKGVVINWGGLLGKRGQRISLPTYPFSQNRHWLPMGNHTAGVSQKVEAASVQQRVKTVAAMVEPVVEKVAGKIVQKTVEPVVGKPFITAPVAVEKVTAEPKSLFIHRWNKVDVSPHPKPAQADTKICVVGLDTLDYFQRDLETCGLDAGSSEWQQVLPNGFAQSFADLAKSVSRQLAKKVKAWLADSTQPLHLQIIMPFDRQYQLYAALTGALEQHVLGAANVKLTIIYCEALCSFANISTLINRAADTQTHIAEYLCAHDSIYAGSVQKVSQPESGSLLNDNCVYVLANGLNEVGQSVIRAIDDETSGCHIAILGDALSAPDIDEQIGLLQNSLDNTKVGYYAAELDDRKSVFNALLLIKDQLGDIQGVHYIVPADDKVQQHKEPLKDKALIRHLAALINLDEATYSFDSQLQSFSIVMTVEEHDSKQLNTLAKTFGRYRAALQGTGYREGKTVALEVEGNAANDIATAFIHALDKNHSDEQFAFIWKAATLADNTPVIQPQVTVEPPVASPAPLAAVAQKQPAYSFDGASDELQATVSWLVSISSELLDKESASFSPVATFTENGYESISIVGLCELINSRLGLAISVVVFFEHDTIQSLAQYLVAEHGDQIEEVLETDVEG</sequence>
<dbReference type="InterPro" id="IPR036736">
    <property type="entry name" value="ACP-like_sf"/>
</dbReference>
<evidence type="ECO:0000256" key="1">
    <source>
        <dbReference type="ARBA" id="ARBA00004496"/>
    </source>
</evidence>
<dbReference type="Gene3D" id="3.40.50.150">
    <property type="entry name" value="Vaccinia Virus protein VP39"/>
    <property type="match status" value="1"/>
</dbReference>
<evidence type="ECO:0000313" key="10">
    <source>
        <dbReference type="EMBL" id="RMT44831.1"/>
    </source>
</evidence>
<comment type="pathway">
    <text evidence="2">Antibiotic biosynthesis.</text>
</comment>
<dbReference type="GO" id="GO:0006633">
    <property type="term" value="P:fatty acid biosynthetic process"/>
    <property type="evidence" value="ECO:0007669"/>
    <property type="project" value="TreeGrafter"/>
</dbReference>
<dbReference type="SMART" id="SM00825">
    <property type="entry name" value="PKS_KS"/>
    <property type="match status" value="1"/>
</dbReference>
<gene>
    <name evidence="10" type="ORF">ALP48_05239</name>
</gene>
<keyword evidence="7" id="KW-0808">Transferase</keyword>
<dbReference type="PANTHER" id="PTHR43775:SF37">
    <property type="entry name" value="SI:DKEY-61P9.11"/>
    <property type="match status" value="1"/>
</dbReference>
<dbReference type="Pfam" id="PF00550">
    <property type="entry name" value="PP-binding"/>
    <property type="match status" value="2"/>
</dbReference>
<dbReference type="CDD" id="cd08953">
    <property type="entry name" value="KR_2_SDR_x"/>
    <property type="match status" value="1"/>
</dbReference>
<dbReference type="SUPFAM" id="SSF51735">
    <property type="entry name" value="NAD(P)-binding Rossmann-fold domains"/>
    <property type="match status" value="1"/>
</dbReference>
<dbReference type="Pfam" id="PF02801">
    <property type="entry name" value="Ketoacyl-synt_C"/>
    <property type="match status" value="1"/>
</dbReference>
<dbReference type="InterPro" id="IPR029063">
    <property type="entry name" value="SAM-dependent_MTases_sf"/>
</dbReference>
<evidence type="ECO:0000256" key="2">
    <source>
        <dbReference type="ARBA" id="ARBA00004792"/>
    </source>
</evidence>
<evidence type="ECO:0000256" key="5">
    <source>
        <dbReference type="ARBA" id="ARBA00022490"/>
    </source>
</evidence>
<dbReference type="InterPro" id="IPR020841">
    <property type="entry name" value="PKS_Beta-ketoAc_synthase_dom"/>
</dbReference>
<dbReference type="Gene3D" id="1.10.1240.100">
    <property type="match status" value="1"/>
</dbReference>
<comment type="similarity">
    <text evidence="3">Belongs to the short-chain dehydrogenases/reductases (SDR) family.</text>
</comment>
<reference evidence="10 11" key="1">
    <citation type="submission" date="2018-08" db="EMBL/GenBank/DDBJ databases">
        <title>Recombination of ecologically and evolutionarily significant loci maintains genetic cohesion in the Pseudomonas syringae species complex.</title>
        <authorList>
            <person name="Dillon M."/>
            <person name="Thakur S."/>
            <person name="Almeida R.N.D."/>
            <person name="Weir B.S."/>
            <person name="Guttman D.S."/>
        </authorList>
    </citation>
    <scope>NUCLEOTIDE SEQUENCE [LARGE SCALE GENOMIC DNA]</scope>
    <source>
        <strain evidence="10 11">ICMP 16926</strain>
    </source>
</reference>
<dbReference type="Pfam" id="PF00109">
    <property type="entry name" value="ketoacyl-synt"/>
    <property type="match status" value="1"/>
</dbReference>
<dbReference type="InterPro" id="IPR057326">
    <property type="entry name" value="KR_dom"/>
</dbReference>
<proteinExistence type="inferred from homology"/>
<evidence type="ECO:0000256" key="8">
    <source>
        <dbReference type="ARBA" id="ARBA00022737"/>
    </source>
</evidence>
<dbReference type="Proteomes" id="UP000268096">
    <property type="component" value="Unassembled WGS sequence"/>
</dbReference>
<dbReference type="SMART" id="SM00822">
    <property type="entry name" value="PKS_KR"/>
    <property type="match status" value="1"/>
</dbReference>
<dbReference type="InterPro" id="IPR013968">
    <property type="entry name" value="PKS_KR"/>
</dbReference>
<dbReference type="GO" id="GO:0071770">
    <property type="term" value="P:DIM/DIP cell wall layer assembly"/>
    <property type="evidence" value="ECO:0007669"/>
    <property type="project" value="TreeGrafter"/>
</dbReference>
<dbReference type="InterPro" id="IPR050091">
    <property type="entry name" value="PKS_NRPS_Biosynth_Enz"/>
</dbReference>
<dbReference type="CDD" id="cd02440">
    <property type="entry name" value="AdoMet_MTases"/>
    <property type="match status" value="1"/>
</dbReference>
<keyword evidence="4" id="KW-0596">Phosphopantetheine</keyword>
<dbReference type="EMBL" id="RBTH01000222">
    <property type="protein sequence ID" value="RMT44831.1"/>
    <property type="molecule type" value="Genomic_DNA"/>
</dbReference>
<evidence type="ECO:0000256" key="9">
    <source>
        <dbReference type="ARBA" id="ARBA00023268"/>
    </source>
</evidence>
<dbReference type="InterPro" id="IPR014031">
    <property type="entry name" value="Ketoacyl_synth_C"/>
</dbReference>
<dbReference type="SUPFAM" id="SSF53901">
    <property type="entry name" value="Thiolase-like"/>
    <property type="match status" value="1"/>
</dbReference>
<protein>
    <submittedName>
        <fullName evidence="10">Mixed non-ribosomal peptide synthetase/polyketide synthetase</fullName>
    </submittedName>
</protein>
<evidence type="ECO:0000256" key="6">
    <source>
        <dbReference type="ARBA" id="ARBA00022553"/>
    </source>
</evidence>
<dbReference type="Pfam" id="PF08242">
    <property type="entry name" value="Methyltransf_12"/>
    <property type="match status" value="1"/>
</dbReference>
<dbReference type="InterPro" id="IPR054514">
    <property type="entry name" value="RhiE-like_linker"/>
</dbReference>
<dbReference type="InterPro" id="IPR036291">
    <property type="entry name" value="NAD(P)-bd_dom_sf"/>
</dbReference>
<dbReference type="PROSITE" id="PS52004">
    <property type="entry name" value="KS3_2"/>
    <property type="match status" value="1"/>
</dbReference>
<dbReference type="CDD" id="cd00833">
    <property type="entry name" value="PKS"/>
    <property type="match status" value="1"/>
</dbReference>
<keyword evidence="6" id="KW-0597">Phosphoprotein</keyword>
<dbReference type="Gene3D" id="3.40.50.720">
    <property type="entry name" value="NAD(P)-binding Rossmann-like Domain"/>
    <property type="match status" value="2"/>
</dbReference>
<dbReference type="GO" id="GO:0005737">
    <property type="term" value="C:cytoplasm"/>
    <property type="evidence" value="ECO:0007669"/>
    <property type="project" value="UniProtKB-SubCell"/>
</dbReference>
<comment type="caution">
    <text evidence="10">The sequence shown here is derived from an EMBL/GenBank/DDBJ whole genome shotgun (WGS) entry which is preliminary data.</text>
</comment>
<name>A0A0Q0AAH4_PSESX</name>
<dbReference type="InterPro" id="IPR009081">
    <property type="entry name" value="PP-bd_ACP"/>
</dbReference>
<dbReference type="PROSITE" id="PS50075">
    <property type="entry name" value="CARRIER"/>
    <property type="match status" value="2"/>
</dbReference>
<accession>A0A0Q0AAH4</accession>
<dbReference type="Gene3D" id="3.40.47.10">
    <property type="match status" value="1"/>
</dbReference>
<dbReference type="Pfam" id="PF22336">
    <property type="entry name" value="RhiE-like_linker"/>
    <property type="match status" value="1"/>
</dbReference>
<dbReference type="InterPro" id="IPR006162">
    <property type="entry name" value="Ppantetheine_attach_site"/>
</dbReference>
<dbReference type="InterPro" id="IPR013217">
    <property type="entry name" value="Methyltransf_12"/>
</dbReference>
<dbReference type="Pfam" id="PF08659">
    <property type="entry name" value="KR"/>
    <property type="match status" value="1"/>
</dbReference>
<evidence type="ECO:0000256" key="3">
    <source>
        <dbReference type="ARBA" id="ARBA00006484"/>
    </source>
</evidence>
<dbReference type="Gene3D" id="1.10.1200.10">
    <property type="entry name" value="ACP-like"/>
    <property type="match status" value="2"/>
</dbReference>
<dbReference type="GO" id="GO:0004312">
    <property type="term" value="F:fatty acid synthase activity"/>
    <property type="evidence" value="ECO:0007669"/>
    <property type="project" value="TreeGrafter"/>
</dbReference>
<dbReference type="PANTHER" id="PTHR43775">
    <property type="entry name" value="FATTY ACID SYNTHASE"/>
    <property type="match status" value="1"/>
</dbReference>
<evidence type="ECO:0000256" key="4">
    <source>
        <dbReference type="ARBA" id="ARBA00022450"/>
    </source>
</evidence>
<keyword evidence="9" id="KW-0511">Multifunctional enzyme</keyword>
<comment type="subcellular location">
    <subcellularLocation>
        <location evidence="1">Cytoplasm</location>
    </subcellularLocation>
</comment>
<dbReference type="GO" id="GO:0031177">
    <property type="term" value="F:phosphopantetheine binding"/>
    <property type="evidence" value="ECO:0007669"/>
    <property type="project" value="InterPro"/>
</dbReference>
<organism evidence="10 11">
    <name type="scientific">Pseudomonas syringae pv. solidagae</name>
    <dbReference type="NCBI Taxonomy" id="264458"/>
    <lineage>
        <taxon>Bacteria</taxon>
        <taxon>Pseudomonadati</taxon>
        <taxon>Pseudomonadota</taxon>
        <taxon>Gammaproteobacteria</taxon>
        <taxon>Pseudomonadales</taxon>
        <taxon>Pseudomonadaceae</taxon>
        <taxon>Pseudomonas</taxon>
        <taxon>Pseudomonas syringae</taxon>
    </lineage>
</organism>
<dbReference type="PROSITE" id="PS00012">
    <property type="entry name" value="PHOSPHOPANTETHEINE"/>
    <property type="match status" value="1"/>
</dbReference>
<dbReference type="SUPFAM" id="SSF53335">
    <property type="entry name" value="S-adenosyl-L-methionine-dependent methyltransferases"/>
    <property type="match status" value="1"/>
</dbReference>
<keyword evidence="5" id="KW-0963">Cytoplasm</keyword>
<dbReference type="GO" id="GO:0005886">
    <property type="term" value="C:plasma membrane"/>
    <property type="evidence" value="ECO:0007669"/>
    <property type="project" value="TreeGrafter"/>
</dbReference>
<evidence type="ECO:0000313" key="11">
    <source>
        <dbReference type="Proteomes" id="UP000268096"/>
    </source>
</evidence>
<evidence type="ECO:0000256" key="7">
    <source>
        <dbReference type="ARBA" id="ARBA00022679"/>
    </source>
</evidence>
<dbReference type="SMART" id="SM00823">
    <property type="entry name" value="PKS_PP"/>
    <property type="match status" value="2"/>
</dbReference>
<dbReference type="InterPro" id="IPR020806">
    <property type="entry name" value="PKS_PP-bd"/>
</dbReference>
<dbReference type="InterPro" id="IPR014030">
    <property type="entry name" value="Ketoacyl_synth_N"/>
</dbReference>